<evidence type="ECO:0000256" key="1">
    <source>
        <dbReference type="SAM" id="MobiDB-lite"/>
    </source>
</evidence>
<organism evidence="2 3">
    <name type="scientific">Methylobacterium nonmethylotrophicum</name>
    <dbReference type="NCBI Taxonomy" id="1141884"/>
    <lineage>
        <taxon>Bacteria</taxon>
        <taxon>Pseudomonadati</taxon>
        <taxon>Pseudomonadota</taxon>
        <taxon>Alphaproteobacteria</taxon>
        <taxon>Hyphomicrobiales</taxon>
        <taxon>Methylobacteriaceae</taxon>
        <taxon>Methylobacterium</taxon>
    </lineage>
</organism>
<feature type="region of interest" description="Disordered" evidence="1">
    <location>
        <begin position="68"/>
        <end position="90"/>
    </location>
</feature>
<dbReference type="Pfam" id="PF07750">
    <property type="entry name" value="GcrA"/>
    <property type="match status" value="1"/>
</dbReference>
<evidence type="ECO:0008006" key="4">
    <source>
        <dbReference type="Google" id="ProtNLM"/>
    </source>
</evidence>
<dbReference type="InterPro" id="IPR011681">
    <property type="entry name" value="GcrA"/>
</dbReference>
<dbReference type="OrthoDB" id="8377594at2"/>
<protein>
    <recommendedName>
        <fullName evidence="4">GcrA cell cycle regulator</fullName>
    </recommendedName>
</protein>
<reference evidence="2 3" key="1">
    <citation type="submission" date="2019-04" db="EMBL/GenBank/DDBJ databases">
        <authorList>
            <person name="Feng G."/>
            <person name="Zhu H."/>
        </authorList>
    </citation>
    <scope>NUCLEOTIDE SEQUENCE [LARGE SCALE GENOMIC DNA]</scope>
    <source>
        <strain evidence="2 3">6HR-1</strain>
    </source>
</reference>
<evidence type="ECO:0000313" key="3">
    <source>
        <dbReference type="Proteomes" id="UP000297535"/>
    </source>
</evidence>
<dbReference type="EMBL" id="SRLB01000012">
    <property type="protein sequence ID" value="TGD98074.1"/>
    <property type="molecule type" value="Genomic_DNA"/>
</dbReference>
<keyword evidence="3" id="KW-1185">Reference proteome</keyword>
<evidence type="ECO:0000313" key="2">
    <source>
        <dbReference type="EMBL" id="TGD98074.1"/>
    </source>
</evidence>
<proteinExistence type="predicted"/>
<dbReference type="AlphaFoldDB" id="A0A4Z0NNN7"/>
<sequence length="171" mass="18069">MPAISEARNLARPGWTEEHEATVRTMAAEGAFASEIARQVTEDGFPVSRNAVLGKAMRLGVSLGRPVSVEPEPEQVGAVAPPAAPEPDPEPAAESVLALAFVPPAGRPLVELGPFTCRYAVGQDDTGRHLFCSERATRKSWCADHAAVVFVARDIAGMTLAQARASGRVRS</sequence>
<dbReference type="RefSeq" id="WP_135416512.1">
    <property type="nucleotide sequence ID" value="NZ_SRLB01000012.1"/>
</dbReference>
<dbReference type="Proteomes" id="UP000297535">
    <property type="component" value="Unassembled WGS sequence"/>
</dbReference>
<name>A0A4Z0NNN7_9HYPH</name>
<accession>A0A4Z0NNN7</accession>
<gene>
    <name evidence="2" type="ORF">EU555_18175</name>
</gene>
<comment type="caution">
    <text evidence="2">The sequence shown here is derived from an EMBL/GenBank/DDBJ whole genome shotgun (WGS) entry which is preliminary data.</text>
</comment>